<evidence type="ECO:0000256" key="5">
    <source>
        <dbReference type="ARBA" id="ARBA00022984"/>
    </source>
</evidence>
<comment type="similarity">
    <text evidence="1 9">Belongs to the peptidase S11 family.</text>
</comment>
<protein>
    <recommendedName>
        <fullName evidence="11">Peptidase S11 D-alanyl-D-alanine carboxypeptidase A N-terminal domain-containing protein</fullName>
    </recommendedName>
</protein>
<evidence type="ECO:0000256" key="2">
    <source>
        <dbReference type="ARBA" id="ARBA00022729"/>
    </source>
</evidence>
<reference evidence="12 13" key="1">
    <citation type="journal article" date="2016" name="Nat. Commun.">
        <title>Thousands of microbial genomes shed light on interconnected biogeochemical processes in an aquifer system.</title>
        <authorList>
            <person name="Anantharaman K."/>
            <person name="Brown C.T."/>
            <person name="Hug L.A."/>
            <person name="Sharon I."/>
            <person name="Castelle C.J."/>
            <person name="Probst A.J."/>
            <person name="Thomas B.C."/>
            <person name="Singh A."/>
            <person name="Wilkins M.J."/>
            <person name="Karaoz U."/>
            <person name="Brodie E.L."/>
            <person name="Williams K.H."/>
            <person name="Hubbard S.S."/>
            <person name="Banfield J.F."/>
        </authorList>
    </citation>
    <scope>NUCLEOTIDE SEQUENCE [LARGE SCALE GENOMIC DNA]</scope>
</reference>
<feature type="active site" description="Proton acceptor" evidence="7">
    <location>
        <position position="509"/>
    </location>
</feature>
<dbReference type="GO" id="GO:0030655">
    <property type="term" value="P:beta-lactam antibiotic catabolic process"/>
    <property type="evidence" value="ECO:0007669"/>
    <property type="project" value="InterPro"/>
</dbReference>
<dbReference type="SUPFAM" id="SSF56601">
    <property type="entry name" value="beta-lactamase/transpeptidase-like"/>
    <property type="match status" value="1"/>
</dbReference>
<evidence type="ECO:0000256" key="10">
    <source>
        <dbReference type="SAM" id="SignalP"/>
    </source>
</evidence>
<evidence type="ECO:0000256" key="3">
    <source>
        <dbReference type="ARBA" id="ARBA00022801"/>
    </source>
</evidence>
<evidence type="ECO:0000313" key="12">
    <source>
        <dbReference type="EMBL" id="OGH84692.1"/>
    </source>
</evidence>
<keyword evidence="6" id="KW-0961">Cell wall biogenesis/degradation</keyword>
<dbReference type="GO" id="GO:0046677">
    <property type="term" value="P:response to antibiotic"/>
    <property type="evidence" value="ECO:0007669"/>
    <property type="project" value="InterPro"/>
</dbReference>
<evidence type="ECO:0000256" key="4">
    <source>
        <dbReference type="ARBA" id="ARBA00022960"/>
    </source>
</evidence>
<dbReference type="PRINTS" id="PR00725">
    <property type="entry name" value="DADACBPTASE1"/>
</dbReference>
<feature type="signal peptide" evidence="10">
    <location>
        <begin position="1"/>
        <end position="23"/>
    </location>
</feature>
<feature type="domain" description="Peptidase S11 D-alanyl-D-alanine carboxypeptidase A N-terminal" evidence="11">
    <location>
        <begin position="481"/>
        <end position="701"/>
    </location>
</feature>
<comment type="caution">
    <text evidence="12">The sequence shown here is derived from an EMBL/GenBank/DDBJ whole genome shotgun (WGS) entry which is preliminary data.</text>
</comment>
<keyword evidence="3" id="KW-0378">Hydrolase</keyword>
<evidence type="ECO:0000256" key="8">
    <source>
        <dbReference type="PIRSR" id="PIRSR618044-2"/>
    </source>
</evidence>
<feature type="binding site" evidence="8">
    <location>
        <position position="674"/>
    </location>
    <ligand>
        <name>substrate</name>
    </ligand>
</feature>
<accession>A0A1F6NL75</accession>
<dbReference type="GO" id="GO:0009252">
    <property type="term" value="P:peptidoglycan biosynthetic process"/>
    <property type="evidence" value="ECO:0007669"/>
    <property type="project" value="UniProtKB-KW"/>
</dbReference>
<evidence type="ECO:0000256" key="7">
    <source>
        <dbReference type="PIRSR" id="PIRSR618044-1"/>
    </source>
</evidence>
<dbReference type="AlphaFoldDB" id="A0A1F6NL75"/>
<dbReference type="InterPro" id="IPR000871">
    <property type="entry name" value="Beta-lactam_class-A"/>
</dbReference>
<feature type="active site" description="Acyl-ester intermediate" evidence="7">
    <location>
        <position position="506"/>
    </location>
</feature>
<evidence type="ECO:0000256" key="6">
    <source>
        <dbReference type="ARBA" id="ARBA00023316"/>
    </source>
</evidence>
<keyword evidence="2 10" id="KW-0732">Signal</keyword>
<evidence type="ECO:0000313" key="13">
    <source>
        <dbReference type="Proteomes" id="UP000177803"/>
    </source>
</evidence>
<dbReference type="GO" id="GO:0008800">
    <property type="term" value="F:beta-lactamase activity"/>
    <property type="evidence" value="ECO:0007669"/>
    <property type="project" value="InterPro"/>
</dbReference>
<dbReference type="Proteomes" id="UP000177803">
    <property type="component" value="Unassembled WGS sequence"/>
</dbReference>
<dbReference type="GO" id="GO:0071555">
    <property type="term" value="P:cell wall organization"/>
    <property type="evidence" value="ECO:0007669"/>
    <property type="project" value="UniProtKB-KW"/>
</dbReference>
<dbReference type="Gene3D" id="3.40.710.10">
    <property type="entry name" value="DD-peptidase/beta-lactamase superfamily"/>
    <property type="match status" value="1"/>
</dbReference>
<dbReference type="InterPro" id="IPR012338">
    <property type="entry name" value="Beta-lactam/transpept-like"/>
</dbReference>
<dbReference type="GO" id="GO:0009002">
    <property type="term" value="F:serine-type D-Ala-D-Ala carboxypeptidase activity"/>
    <property type="evidence" value="ECO:0007669"/>
    <property type="project" value="InterPro"/>
</dbReference>
<proteinExistence type="inferred from homology"/>
<dbReference type="PANTHER" id="PTHR35333">
    <property type="entry name" value="BETA-LACTAMASE"/>
    <property type="match status" value="1"/>
</dbReference>
<dbReference type="PANTHER" id="PTHR35333:SF4">
    <property type="entry name" value="SLR0121 PROTEIN"/>
    <property type="match status" value="1"/>
</dbReference>
<dbReference type="Pfam" id="PF00768">
    <property type="entry name" value="Peptidase_S11"/>
    <property type="match status" value="1"/>
</dbReference>
<dbReference type="InterPro" id="IPR018044">
    <property type="entry name" value="Peptidase_S11"/>
</dbReference>
<sequence>MLKKGLSILVFGAMIFAPTLARAQSNFNPNFIISDAEVQDSHSWSRDDVQQFLNLRGSFLRTYTAPDASGTPKSAADIIYEAGLNYNINPKFILTTLQKEQSLVTDDSPTQKQLDWAAGYAVCDSCTTDDPGIQSHKGFGNQVDNAAGIIRWYYDNTDKSFVKKKDVATTIDNTPVTPQSWATAFLYTYTPHLHGNTNFWRIWETWFGQTYPNGTILKSASSSEYWLLVDKTKRQFKNMTALITRADPKLAITVPDADLANYTDGPIIAFPNYSILKSANTTYLLDYDTLRPFASDEVVRAIGYNPDEIIDVTDTDITGYVIGTTITTSSTAPAGVIYKIAELKEPYFYVKDGIAKPIEKQIIDANFKKLTTEKHTLADLQKLTLVMDPVDFQDGTLLYLTDINRFYVVENGKKRPIADRETFNIMGYKKTNALPISMAVAARIADGEQIFLNSSLLSSKEKFLGDSEAPVADIFKSSLPAYLIAEYPTGRIVAGKNIDTKFPIASLTKMLTAYEALNQNFDLKKSTVYSTKKYASEGNVLKLKNGEKILNEDALASMLAISNNDLARLIAQNSGPSSENAFIQTINDRLADWGADSTQIVEPTGLDPKNISTPRDLLKIFVNIMKNDIIKTAINRPAYTFKAIYDPKIGRRKIVNTNLLYTNKKLPYDILASKTGYINEVGANLLMLVQDKKTKKQYVVITLAEKNYTKRFVEPDRLAKMLVSGQIKLANLTN</sequence>
<keyword evidence="4" id="KW-0133">Cell shape</keyword>
<name>A0A1F6NL75_9BACT</name>
<evidence type="ECO:0000256" key="9">
    <source>
        <dbReference type="RuleBase" id="RU004016"/>
    </source>
</evidence>
<organism evidence="12 13">
    <name type="scientific">Candidatus Magasanikbacteria bacterium RIFOXYA2_FULL_44_8</name>
    <dbReference type="NCBI Taxonomy" id="1798696"/>
    <lineage>
        <taxon>Bacteria</taxon>
        <taxon>Candidatus Magasanikiibacteriota</taxon>
    </lineage>
</organism>
<dbReference type="GO" id="GO:0008360">
    <property type="term" value="P:regulation of cell shape"/>
    <property type="evidence" value="ECO:0007669"/>
    <property type="project" value="UniProtKB-KW"/>
</dbReference>
<feature type="chain" id="PRO_5009525805" description="Peptidase S11 D-alanyl-D-alanine carboxypeptidase A N-terminal domain-containing protein" evidence="10">
    <location>
        <begin position="24"/>
        <end position="734"/>
    </location>
</feature>
<dbReference type="GO" id="GO:0006508">
    <property type="term" value="P:proteolysis"/>
    <property type="evidence" value="ECO:0007669"/>
    <property type="project" value="InterPro"/>
</dbReference>
<evidence type="ECO:0000259" key="11">
    <source>
        <dbReference type="Pfam" id="PF00768"/>
    </source>
</evidence>
<feature type="active site" evidence="7">
    <location>
        <position position="562"/>
    </location>
</feature>
<dbReference type="EMBL" id="MFQR01000005">
    <property type="protein sequence ID" value="OGH84692.1"/>
    <property type="molecule type" value="Genomic_DNA"/>
</dbReference>
<evidence type="ECO:0000256" key="1">
    <source>
        <dbReference type="ARBA" id="ARBA00007164"/>
    </source>
</evidence>
<keyword evidence="5" id="KW-0573">Peptidoglycan synthesis</keyword>
<dbReference type="InterPro" id="IPR001967">
    <property type="entry name" value="Peptidase_S11_N"/>
</dbReference>
<gene>
    <name evidence="12" type="ORF">A2261_02420</name>
</gene>